<dbReference type="EMBL" id="LN907828">
    <property type="protein sequence ID" value="CUU26146.1"/>
    <property type="molecule type" value="Genomic_DNA"/>
</dbReference>
<name>A0A0U5GTS6_9GAMM</name>
<organism evidence="1 2">
    <name type="scientific">Duffyella gerundensis</name>
    <dbReference type="NCBI Taxonomy" id="1619313"/>
    <lineage>
        <taxon>Bacteria</taxon>
        <taxon>Pseudomonadati</taxon>
        <taxon>Pseudomonadota</taxon>
        <taxon>Gammaproteobacteria</taxon>
        <taxon>Enterobacterales</taxon>
        <taxon>Erwiniaceae</taxon>
        <taxon>Duffyella</taxon>
    </lineage>
</organism>
<evidence type="ECO:0000313" key="1">
    <source>
        <dbReference type="EMBL" id="CUU26146.1"/>
    </source>
</evidence>
<dbReference type="Proteomes" id="UP000059419">
    <property type="component" value="Plasmid pEM01"/>
</dbReference>
<accession>A0A0U5GTS6</accession>
<reference evidence="2" key="1">
    <citation type="submission" date="2015-11" db="EMBL/GenBank/DDBJ databases">
        <authorList>
            <person name="Blom J."/>
        </authorList>
    </citation>
    <scope>NUCLEOTIDE SEQUENCE [LARGE SCALE GENOMIC DNA]</scope>
    <source>
        <plasmid evidence="2">pEM01</plasmid>
    </source>
</reference>
<dbReference type="AlphaFoldDB" id="A0A0U5GTS6"/>
<dbReference type="PATRIC" id="fig|1619313.3.peg.4078"/>
<geneLocation type="plasmid" evidence="2">
    <name>pEM01</name>
</geneLocation>
<protein>
    <submittedName>
        <fullName evidence="1">Uncharacterized protein</fullName>
    </submittedName>
</protein>
<evidence type="ECO:0000313" key="2">
    <source>
        <dbReference type="Proteomes" id="UP000059419"/>
    </source>
</evidence>
<gene>
    <name evidence="1" type="ORF">EM595_p0450</name>
</gene>
<keyword evidence="2" id="KW-1185">Reference proteome</keyword>
<proteinExistence type="predicted"/>
<dbReference type="KEGG" id="ege:EM595_p0450"/>
<sequence length="49" mass="5542">MSPRNGEVLEGNNDKNINLIRKFGQDKLYVQHVLSNPQGKSAVRFICRG</sequence>